<comment type="caution">
    <text evidence="2">The sequence shown here is derived from an EMBL/GenBank/DDBJ whole genome shotgun (WGS) entry which is preliminary data.</text>
</comment>
<dbReference type="AlphaFoldDB" id="A0AAW3ZEB8"/>
<keyword evidence="1" id="KW-0812">Transmembrane</keyword>
<sequence length="90" mass="9292">MQKGRKFSAFKRLIAGLSLIMLISALIVIGVSGIGMVSGSMLAVSVTGVVLPSLAADQGLLEFASDLIDLISESLSTLVEGVADFFGSLF</sequence>
<keyword evidence="1" id="KW-0472">Membrane</keyword>
<keyword evidence="1" id="KW-1133">Transmembrane helix</keyword>
<accession>A0AAW3ZEB8</accession>
<dbReference type="RefSeq" id="WP_192027658.1">
    <property type="nucleotide sequence ID" value="NZ_JACYTR010000001.1"/>
</dbReference>
<protein>
    <submittedName>
        <fullName evidence="2">Uncharacterized protein</fullName>
    </submittedName>
</protein>
<keyword evidence="3" id="KW-1185">Reference proteome</keyword>
<reference evidence="2 3" key="1">
    <citation type="submission" date="2020-09" db="EMBL/GenBank/DDBJ databases">
        <title>Pseudoxanthomonas sp. CAU 1598 isolated from sand of Yaerae Beach.</title>
        <authorList>
            <person name="Kim W."/>
        </authorList>
    </citation>
    <scope>NUCLEOTIDE SEQUENCE [LARGE SCALE GENOMIC DNA]</scope>
    <source>
        <strain evidence="2 3">CAU 1598</strain>
    </source>
</reference>
<proteinExistence type="predicted"/>
<evidence type="ECO:0000313" key="3">
    <source>
        <dbReference type="Proteomes" id="UP000613768"/>
    </source>
</evidence>
<gene>
    <name evidence="2" type="ORF">IFO71_01050</name>
</gene>
<evidence type="ECO:0000256" key="1">
    <source>
        <dbReference type="SAM" id="Phobius"/>
    </source>
</evidence>
<evidence type="ECO:0000313" key="2">
    <source>
        <dbReference type="EMBL" id="MBD8524318.1"/>
    </source>
</evidence>
<dbReference type="Proteomes" id="UP000613768">
    <property type="component" value="Unassembled WGS sequence"/>
</dbReference>
<name>A0AAW3ZEB8_9GAMM</name>
<dbReference type="EMBL" id="JACYTR010000001">
    <property type="protein sequence ID" value="MBD8524318.1"/>
    <property type="molecule type" value="Genomic_DNA"/>
</dbReference>
<feature type="transmembrane region" description="Helical" evidence="1">
    <location>
        <begin position="12"/>
        <end position="31"/>
    </location>
</feature>
<organism evidence="2 3">
    <name type="scientific">Pseudomarimonas arenosa</name>
    <dbReference type="NCBI Taxonomy" id="2774145"/>
    <lineage>
        <taxon>Bacteria</taxon>
        <taxon>Pseudomonadati</taxon>
        <taxon>Pseudomonadota</taxon>
        <taxon>Gammaproteobacteria</taxon>
        <taxon>Lysobacterales</taxon>
        <taxon>Lysobacteraceae</taxon>
        <taxon>Pseudomarimonas</taxon>
    </lineage>
</organism>